<dbReference type="OrthoDB" id="1708823at2759"/>
<evidence type="ECO:0000313" key="2">
    <source>
        <dbReference type="Proteomes" id="UP000758155"/>
    </source>
</evidence>
<gene>
    <name evidence="1" type="ORF">E8E12_010270</name>
</gene>
<name>A0A9P4WX08_9PLEO</name>
<evidence type="ECO:0000313" key="1">
    <source>
        <dbReference type="EMBL" id="KAF3044401.1"/>
    </source>
</evidence>
<protein>
    <submittedName>
        <fullName evidence="1">Uncharacterized protein</fullName>
    </submittedName>
</protein>
<comment type="caution">
    <text evidence="1">The sequence shown here is derived from an EMBL/GenBank/DDBJ whole genome shotgun (WGS) entry which is preliminary data.</text>
</comment>
<sequence>MAATKFRSQIVLVTSAASDIGRATGLELSAQGAFFAISDVITPDRSTKCLTAFLGGQLAQDVINVLGQREQPIQNLMLFDGEESAGPVYALHPIFVDNPITALPSIPMPV</sequence>
<dbReference type="SUPFAM" id="SSF69572">
    <property type="entry name" value="Activating enzymes of the ubiquitin-like proteins"/>
    <property type="match status" value="1"/>
</dbReference>
<keyword evidence="2" id="KW-1185">Reference proteome</keyword>
<dbReference type="InterPro" id="IPR035985">
    <property type="entry name" value="Ubiquitin-activating_enz"/>
</dbReference>
<reference evidence="1" key="1">
    <citation type="submission" date="2019-04" db="EMBL/GenBank/DDBJ databases">
        <title>Sequencing of skin fungus with MAO and IRED activity.</title>
        <authorList>
            <person name="Marsaioli A.J."/>
            <person name="Bonatto J.M.C."/>
            <person name="Reis Junior O."/>
        </authorList>
    </citation>
    <scope>NUCLEOTIDE SEQUENCE</scope>
    <source>
        <strain evidence="1">28M1</strain>
    </source>
</reference>
<accession>A0A9P4WX08</accession>
<dbReference type="AlphaFoldDB" id="A0A9P4WX08"/>
<dbReference type="Gene3D" id="3.40.50.12550">
    <property type="entry name" value="Ubiquitin-activating enzyme E1, inactive adenylation domain, subdomain 2"/>
    <property type="match status" value="1"/>
</dbReference>
<proteinExistence type="predicted"/>
<dbReference type="EMBL" id="SWKV01000009">
    <property type="protein sequence ID" value="KAF3044401.1"/>
    <property type="molecule type" value="Genomic_DNA"/>
</dbReference>
<organism evidence="1 2">
    <name type="scientific">Didymella heteroderae</name>
    <dbReference type="NCBI Taxonomy" id="1769908"/>
    <lineage>
        <taxon>Eukaryota</taxon>
        <taxon>Fungi</taxon>
        <taxon>Dikarya</taxon>
        <taxon>Ascomycota</taxon>
        <taxon>Pezizomycotina</taxon>
        <taxon>Dothideomycetes</taxon>
        <taxon>Pleosporomycetidae</taxon>
        <taxon>Pleosporales</taxon>
        <taxon>Pleosporineae</taxon>
        <taxon>Didymellaceae</taxon>
        <taxon>Didymella</taxon>
    </lineage>
</organism>
<dbReference type="GO" id="GO:0008641">
    <property type="term" value="F:ubiquitin-like modifier activating enzyme activity"/>
    <property type="evidence" value="ECO:0007669"/>
    <property type="project" value="InterPro"/>
</dbReference>
<dbReference type="Proteomes" id="UP000758155">
    <property type="component" value="Unassembled WGS sequence"/>
</dbReference>